<feature type="domain" description="COG4 transport protein middle alpha-helical bundle" evidence="2">
    <location>
        <begin position="275"/>
        <end position="612"/>
    </location>
</feature>
<dbReference type="EMBL" id="NBCO01000038">
    <property type="protein sequence ID" value="ORC85046.1"/>
    <property type="molecule type" value="Genomic_DNA"/>
</dbReference>
<proteinExistence type="predicted"/>
<dbReference type="InterPro" id="IPR048682">
    <property type="entry name" value="COG4"/>
</dbReference>
<dbReference type="InterPro" id="IPR013167">
    <property type="entry name" value="COG4_M"/>
</dbReference>
<dbReference type="InterPro" id="IPR048684">
    <property type="entry name" value="COG4_C"/>
</dbReference>
<dbReference type="AlphaFoldDB" id="A0A1X0NK43"/>
<accession>A0A1X0NK43</accession>
<dbReference type="VEuPathDB" id="TriTrypDB:TM35_000381210"/>
<dbReference type="Pfam" id="PF20662">
    <property type="entry name" value="COG4_C"/>
    <property type="match status" value="1"/>
</dbReference>
<sequence length="965" mass="106679">MYRTDTLEDRVELLLRRIAKGAEQRDAVLENVAHAVADTASLTACVDDVRTVSRRMLFSCVDSGAGLARTIAVSAALAGRSSRRVKQLDLLLRRVRDAKTTADALREMRHTIARVNSTIDAGDLERTVQLLRKYEEASAHFGGSVPPALLEEEEGDDDEEEEDDEEYGNSEDENGMTGATEKELMGHDSKEAKYSQEEKMTSAEGKDAFSSSTPGRAVNSGDGVVIGGDNNNNINNTNNNSSSGGDKRRKTPKGKNKKNKKNKSVKRNGEVACVISSAREAAKEKLLEKFRSATRANDKLTIMQTIRLLTLLGFRDEACGLYCTWMCEHTIAALNKMVERELRKMDDPNEAGMSHLALVSTALDVVVAAFENEEEFMRETFGDVGLLRLLTELHSKSTSQCVPVLKDFLKKRQEVLRSVTAPVSVSPSGTAGIDNNGGVTTTTLTTLDPRRTDQILEEMSHLVSCCHLYWAFAQSKQQEYLHSAEESGKQQQQQHHHHQQGEGQLTQDAMTSVDSLWSSRDNPLMNTVQEILAVFVPLQKSYFTAAFDQVMRLQMEALHGVGREGSMGPGSPGLGAGSGMGEGIGERRVTGIGSTAGGISNSNSGSSKKPATIASPSTRTAANFMTGLAALYTSTGIATANSGENEFEQDAASHQVPITLPDDVFFFLRIALHRAMNTKSTQIISAVFIACAELVQSRVIPVLQEYTTLPPAAQLHQLQQQHQEHGYTLPSRVLRWTSAAQRTANYAHKLADELRQLTRANNFTGKDLLRFNELAEDMDVISRDLSATVTRWLTHYAEICYQAHVATFLDRFASLPYTLTEDVFYHYELSDPWVNACVVASTTALNPFDNHLDSYSFDIFLLALVRRVSNAMWQSLVQKSFSAYGALQMDREVRTLRTFFLSRAHEQQLREAFLPLTTATTLLLLDSPQDAEHQDMGEGLTAEEKRRVLACRAEFNRAEIARLRL</sequence>
<name>A0A1X0NK43_9TRYP</name>
<feature type="compositionally biased region" description="Polar residues" evidence="1">
    <location>
        <begin position="501"/>
        <end position="513"/>
    </location>
</feature>
<feature type="compositionally biased region" description="Acidic residues" evidence="1">
    <location>
        <begin position="150"/>
        <end position="174"/>
    </location>
</feature>
<keyword evidence="4" id="KW-1185">Reference proteome</keyword>
<dbReference type="PANTHER" id="PTHR24016:SF0">
    <property type="entry name" value="CONSERVED OLIGOMERIC GOLGI COMPLEX SUBUNIT 4"/>
    <property type="match status" value="1"/>
</dbReference>
<dbReference type="SMART" id="SM00762">
    <property type="entry name" value="Cog4"/>
    <property type="match status" value="1"/>
</dbReference>
<dbReference type="STRING" id="67003.A0A1X0NK43"/>
<evidence type="ECO:0000259" key="2">
    <source>
        <dbReference type="SMART" id="SM00762"/>
    </source>
</evidence>
<feature type="region of interest" description="Disordered" evidence="1">
    <location>
        <begin position="563"/>
        <end position="615"/>
    </location>
</feature>
<gene>
    <name evidence="3" type="ORF">TM35_000381210</name>
</gene>
<dbReference type="RefSeq" id="XP_028879112.1">
    <property type="nucleotide sequence ID" value="XM_029029535.1"/>
</dbReference>
<reference evidence="3 4" key="1">
    <citation type="submission" date="2017-03" db="EMBL/GenBank/DDBJ databases">
        <title>An alternative strategy for trypanosome survival in the mammalian bloodstream revealed through genome and transcriptome analysis of the ubiquitous bovine parasite Trypanosoma (Megatrypanum) theileri.</title>
        <authorList>
            <person name="Kelly S."/>
            <person name="Ivens A."/>
            <person name="Mott A."/>
            <person name="O'Neill E."/>
            <person name="Emms D."/>
            <person name="Macleod O."/>
            <person name="Voorheis P."/>
            <person name="Matthews J."/>
            <person name="Matthews K."/>
            <person name="Carrington M."/>
        </authorList>
    </citation>
    <scope>NUCLEOTIDE SEQUENCE [LARGE SCALE GENOMIC DNA]</scope>
    <source>
        <strain evidence="3">Edinburgh</strain>
    </source>
</reference>
<feature type="compositionally biased region" description="Low complexity" evidence="1">
    <location>
        <begin position="590"/>
        <end position="607"/>
    </location>
</feature>
<dbReference type="Proteomes" id="UP000192257">
    <property type="component" value="Unassembled WGS sequence"/>
</dbReference>
<organism evidence="3 4">
    <name type="scientific">Trypanosoma theileri</name>
    <dbReference type="NCBI Taxonomy" id="67003"/>
    <lineage>
        <taxon>Eukaryota</taxon>
        <taxon>Discoba</taxon>
        <taxon>Euglenozoa</taxon>
        <taxon>Kinetoplastea</taxon>
        <taxon>Metakinetoplastina</taxon>
        <taxon>Trypanosomatida</taxon>
        <taxon>Trypanosomatidae</taxon>
        <taxon>Trypanosoma</taxon>
    </lineage>
</organism>
<protein>
    <recommendedName>
        <fullName evidence="2">COG4 transport protein middle alpha-helical bundle domain-containing protein</fullName>
    </recommendedName>
</protein>
<comment type="caution">
    <text evidence="3">The sequence shown here is derived from an EMBL/GenBank/DDBJ whole genome shotgun (WGS) entry which is preliminary data.</text>
</comment>
<dbReference type="PANTHER" id="PTHR24016">
    <property type="entry name" value="CONSERVED OLIGOMERIC GOLGI COMPLEX SUBUNIT 4"/>
    <property type="match status" value="1"/>
</dbReference>
<feature type="region of interest" description="Disordered" evidence="1">
    <location>
        <begin position="481"/>
        <end position="513"/>
    </location>
</feature>
<dbReference type="GeneID" id="39989315"/>
<feature type="compositionally biased region" description="Basic and acidic residues" evidence="1">
    <location>
        <begin position="180"/>
        <end position="207"/>
    </location>
</feature>
<feature type="compositionally biased region" description="Basic residues" evidence="1">
    <location>
        <begin position="247"/>
        <end position="266"/>
    </location>
</feature>
<feature type="compositionally biased region" description="Gly residues" evidence="1">
    <location>
        <begin position="563"/>
        <end position="583"/>
    </location>
</feature>
<feature type="region of interest" description="Disordered" evidence="1">
    <location>
        <begin position="141"/>
        <end position="267"/>
    </location>
</feature>
<dbReference type="Gene3D" id="1.20.58.1970">
    <property type="match status" value="1"/>
</dbReference>
<dbReference type="OrthoDB" id="47059at2759"/>
<evidence type="ECO:0000256" key="1">
    <source>
        <dbReference type="SAM" id="MobiDB-lite"/>
    </source>
</evidence>
<feature type="compositionally biased region" description="Low complexity" evidence="1">
    <location>
        <begin position="218"/>
        <end position="244"/>
    </location>
</feature>
<evidence type="ECO:0000313" key="3">
    <source>
        <dbReference type="EMBL" id="ORC85046.1"/>
    </source>
</evidence>
<evidence type="ECO:0000313" key="4">
    <source>
        <dbReference type="Proteomes" id="UP000192257"/>
    </source>
</evidence>
<dbReference type="Pfam" id="PF08318">
    <property type="entry name" value="COG4_m"/>
    <property type="match status" value="1"/>
</dbReference>